<comment type="caution">
    <text evidence="1">The sequence shown here is derived from an EMBL/GenBank/DDBJ whole genome shotgun (WGS) entry which is preliminary data.</text>
</comment>
<evidence type="ECO:0000313" key="1">
    <source>
        <dbReference type="EMBL" id="NMF57619.1"/>
    </source>
</evidence>
<reference evidence="1 2" key="1">
    <citation type="submission" date="2020-03" db="EMBL/GenBank/DDBJ databases">
        <title>Draft Genome Sequence of 2-Methylisoborneol Producing Pseudanabaena yagii Strain GIHE-NHR1 Isolated from North Han River in South Korea.</title>
        <authorList>
            <person name="Jeong J."/>
        </authorList>
    </citation>
    <scope>NUCLEOTIDE SEQUENCE [LARGE SCALE GENOMIC DNA]</scope>
    <source>
        <strain evidence="1 2">GIHE-NHR1</strain>
    </source>
</reference>
<accession>A0ABX1LNB4</accession>
<dbReference type="Gene3D" id="3.40.50.450">
    <property type="match status" value="1"/>
</dbReference>
<organism evidence="1 2">
    <name type="scientific">Pseudanabaena yagii GIHE-NHR1</name>
    <dbReference type="NCBI Taxonomy" id="2722753"/>
    <lineage>
        <taxon>Bacteria</taxon>
        <taxon>Bacillati</taxon>
        <taxon>Cyanobacteriota</taxon>
        <taxon>Cyanophyceae</taxon>
        <taxon>Pseudanabaenales</taxon>
        <taxon>Pseudanabaenaceae</taxon>
        <taxon>Pseudanabaena</taxon>
        <taxon>Pseudanabaena yagii</taxon>
    </lineage>
</organism>
<dbReference type="RefSeq" id="WP_169362622.1">
    <property type="nucleotide sequence ID" value="NZ_JAAVJL010000001.1"/>
</dbReference>
<protein>
    <submittedName>
        <fullName evidence="1">Uncharacterized protein</fullName>
    </submittedName>
</protein>
<dbReference type="EMBL" id="JAAVJL010000001">
    <property type="protein sequence ID" value="NMF57619.1"/>
    <property type="molecule type" value="Genomic_DNA"/>
</dbReference>
<keyword evidence="2" id="KW-1185">Reference proteome</keyword>
<sequence>MLIYFAAPLFSQAECSFNQSLTTKLEQIGYQVFLPQRDGVKGDQPPYKQMSKEERRLTMFQLDTTKIRQSVRHIPVRTRWSCSR</sequence>
<dbReference type="SUPFAM" id="SSF52309">
    <property type="entry name" value="N-(deoxy)ribosyltransferase-like"/>
    <property type="match status" value="1"/>
</dbReference>
<proteinExistence type="predicted"/>
<gene>
    <name evidence="1" type="ORF">HC246_06215</name>
</gene>
<name>A0ABX1LNB4_9CYAN</name>
<dbReference type="Proteomes" id="UP000738376">
    <property type="component" value="Unassembled WGS sequence"/>
</dbReference>
<evidence type="ECO:0000313" key="2">
    <source>
        <dbReference type="Proteomes" id="UP000738376"/>
    </source>
</evidence>